<name>A0AAW9TZX2_RHIML</name>
<sequence length="122" mass="13258">MNAYQLSGDWRWQLFMSGQETLVAINGEAPKTVGAGVVHQMMGSDPMTPDLKYVSSTCSGTQKHEDAIEKQKEAAVMAGAGMFEQEKSTQESGEARRLRFARETANLMSVSQVSVLHCSSVA</sequence>
<reference evidence="2 3" key="1">
    <citation type="journal article" date="2013" name="Genome Biol.">
        <title>Comparative genomics of the core and accessory genomes of 48 Sinorhizobium strains comprising five genospecies.</title>
        <authorList>
            <person name="Sugawara M."/>
            <person name="Epstein B."/>
            <person name="Badgley B.D."/>
            <person name="Unno T."/>
            <person name="Xu L."/>
            <person name="Reese J."/>
            <person name="Gyaneshwar P."/>
            <person name="Denny R."/>
            <person name="Mudge J."/>
            <person name="Bharti A.K."/>
            <person name="Farmer A.D."/>
            <person name="May G.D."/>
            <person name="Woodward J.E."/>
            <person name="Medigue C."/>
            <person name="Vallenet D."/>
            <person name="Lajus A."/>
            <person name="Rouy Z."/>
            <person name="Martinez-Vaz B."/>
            <person name="Tiffin P."/>
            <person name="Young N.D."/>
            <person name="Sadowsky M.J."/>
        </authorList>
    </citation>
    <scope>NUCLEOTIDE SEQUENCE [LARGE SCALE GENOMIC DNA]</scope>
    <source>
        <strain evidence="2 3">N6B1</strain>
    </source>
</reference>
<evidence type="ECO:0000313" key="2">
    <source>
        <dbReference type="EMBL" id="MQW37483.1"/>
    </source>
</evidence>
<dbReference type="RefSeq" id="WP_107592306.1">
    <property type="nucleotide sequence ID" value="NZ_BJNJ01000082.1"/>
</dbReference>
<dbReference type="Pfam" id="PF13264">
    <property type="entry name" value="DUF4055"/>
    <property type="match status" value="1"/>
</dbReference>
<evidence type="ECO:0000313" key="3">
    <source>
        <dbReference type="Proteomes" id="UP000429484"/>
    </source>
</evidence>
<accession>A0AAW9TZX2</accession>
<organism evidence="2 3">
    <name type="scientific">Rhizobium meliloti</name>
    <name type="common">Ensifer meliloti</name>
    <name type="synonym">Sinorhizobium meliloti</name>
    <dbReference type="NCBI Taxonomy" id="382"/>
    <lineage>
        <taxon>Bacteria</taxon>
        <taxon>Pseudomonadati</taxon>
        <taxon>Pseudomonadota</taxon>
        <taxon>Alphaproteobacteria</taxon>
        <taxon>Hyphomicrobiales</taxon>
        <taxon>Rhizobiaceae</taxon>
        <taxon>Sinorhizobium/Ensifer group</taxon>
        <taxon>Sinorhizobium</taxon>
    </lineage>
</organism>
<dbReference type="EMBL" id="WISR01000265">
    <property type="protein sequence ID" value="MQW37483.1"/>
    <property type="molecule type" value="Genomic_DNA"/>
</dbReference>
<protein>
    <submittedName>
        <fullName evidence="2">DUF4055 domain-containing protein</fullName>
    </submittedName>
</protein>
<dbReference type="InterPro" id="IPR025129">
    <property type="entry name" value="DUF4055"/>
</dbReference>
<dbReference type="Proteomes" id="UP000429484">
    <property type="component" value="Unassembled WGS sequence"/>
</dbReference>
<evidence type="ECO:0000259" key="1">
    <source>
        <dbReference type="Pfam" id="PF13264"/>
    </source>
</evidence>
<comment type="caution">
    <text evidence="2">The sequence shown here is derived from an EMBL/GenBank/DDBJ whole genome shotgun (WGS) entry which is preliminary data.</text>
</comment>
<gene>
    <name evidence="2" type="ORF">GHK53_33245</name>
</gene>
<feature type="domain" description="DUF4055" evidence="1">
    <location>
        <begin position="2"/>
        <end position="110"/>
    </location>
</feature>
<dbReference type="AlphaFoldDB" id="A0AAW9TZX2"/>
<proteinExistence type="predicted"/>